<keyword evidence="1" id="KW-0472">Membrane</keyword>
<reference evidence="3 4" key="1">
    <citation type="submission" date="2005-11" db="EMBL/GenBank/DDBJ databases">
        <title>The complete genome sequence of Lawsonia intracellularis: the causative agent of proliferative enteropathy.</title>
        <authorList>
            <person name="Kaur K."/>
            <person name="Zhang Q."/>
            <person name="Beckler D."/>
            <person name="Munir S."/>
            <person name="Li L."/>
            <person name="Kinsley K."/>
            <person name="Herron L."/>
            <person name="Peterson A."/>
            <person name="May B."/>
            <person name="Singh S."/>
            <person name="Gebhart C."/>
            <person name="Kapur V."/>
        </authorList>
    </citation>
    <scope>NUCLEOTIDE SEQUENCE [LARGE SCALE GENOMIC DNA]</scope>
    <source>
        <strain evidence="3 4">PHE/MN1-00</strain>
    </source>
</reference>
<dbReference type="SUPFAM" id="SSF101307">
    <property type="entry name" value="YutG-like"/>
    <property type="match status" value="1"/>
</dbReference>
<dbReference type="GO" id="GO:0006655">
    <property type="term" value="P:phosphatidylglycerol biosynthetic process"/>
    <property type="evidence" value="ECO:0007669"/>
    <property type="project" value="UniProtKB-UniPathway"/>
</dbReference>
<keyword evidence="1" id="KW-0812">Transmembrane</keyword>
<dbReference type="RefSeq" id="WP_011526647.1">
    <property type="nucleotide sequence ID" value="NC_008011.1"/>
</dbReference>
<feature type="transmembrane region" description="Helical" evidence="1">
    <location>
        <begin position="140"/>
        <end position="159"/>
    </location>
</feature>
<proteinExistence type="predicted"/>
<evidence type="ECO:0000259" key="2">
    <source>
        <dbReference type="Pfam" id="PF04608"/>
    </source>
</evidence>
<feature type="transmembrane region" description="Helical" evidence="1">
    <location>
        <begin position="100"/>
        <end position="120"/>
    </location>
</feature>
<keyword evidence="1" id="KW-1133">Transmembrane helix</keyword>
<evidence type="ECO:0000313" key="3">
    <source>
        <dbReference type="EMBL" id="CAJ54618.1"/>
    </source>
</evidence>
<organism evidence="3 4">
    <name type="scientific">Lawsonia intracellularis (strain PHE/MN1-00)</name>
    <dbReference type="NCBI Taxonomy" id="363253"/>
    <lineage>
        <taxon>Bacteria</taxon>
        <taxon>Pseudomonadati</taxon>
        <taxon>Thermodesulfobacteriota</taxon>
        <taxon>Desulfovibrionia</taxon>
        <taxon>Desulfovibrionales</taxon>
        <taxon>Desulfovibrionaceae</taxon>
        <taxon>Lawsonia</taxon>
    </lineage>
</organism>
<name>Q1MQV9_LAWIP</name>
<feature type="domain" description="YutG/PgpA" evidence="2">
    <location>
        <begin position="17"/>
        <end position="153"/>
    </location>
</feature>
<dbReference type="InterPro" id="IPR026037">
    <property type="entry name" value="PgpA"/>
</dbReference>
<dbReference type="STRING" id="363253.LI0564"/>
<feature type="transmembrane region" description="Helical" evidence="1">
    <location>
        <begin position="49"/>
        <end position="69"/>
    </location>
</feature>
<dbReference type="InterPro" id="IPR036681">
    <property type="entry name" value="PgpA-like_sf"/>
</dbReference>
<dbReference type="AlphaFoldDB" id="Q1MQV9"/>
<sequence>MGINELKRLCIISYARLGIAGLSPIMPGSCGSLIAAILAPWLFIPFSTFTRILILIFIFWTGSLVGTIIEQLLQKKDPKEVVIDELLGLWIVLLPFKNPGWIFIGLAFILFRIFDIIKIWPVNASENWLPGGYGIMIDDVFAGLQALLIISILYWTGYLNQWL</sequence>
<dbReference type="PANTHER" id="PTHR36305">
    <property type="entry name" value="PHOSPHATIDYLGLYCEROPHOSPHATASE A"/>
    <property type="match status" value="1"/>
</dbReference>
<dbReference type="HOGENOM" id="CLU_103734_0_1_7"/>
<dbReference type="KEGG" id="lip:LI0564"/>
<protein>
    <submittedName>
        <fullName evidence="3">Phosphatidylglycerophosphatase A and related proteins</fullName>
    </submittedName>
</protein>
<dbReference type="GO" id="GO:0008962">
    <property type="term" value="F:phosphatidylglycerophosphatase activity"/>
    <property type="evidence" value="ECO:0007669"/>
    <property type="project" value="InterPro"/>
</dbReference>
<dbReference type="PANTHER" id="PTHR36305:SF1">
    <property type="entry name" value="PHOSPHATIDYLGLYCEROPHOSPHATASE A"/>
    <property type="match status" value="1"/>
</dbReference>
<dbReference type="Proteomes" id="UP000002430">
    <property type="component" value="Chromosome"/>
</dbReference>
<evidence type="ECO:0000313" key="4">
    <source>
        <dbReference type="Proteomes" id="UP000002430"/>
    </source>
</evidence>
<dbReference type="PIRSF" id="PIRSF006162">
    <property type="entry name" value="PgpA"/>
    <property type="match status" value="1"/>
</dbReference>
<dbReference type="InterPro" id="IPR007686">
    <property type="entry name" value="YutG/PgpA"/>
</dbReference>
<evidence type="ECO:0000256" key="1">
    <source>
        <dbReference type="SAM" id="Phobius"/>
    </source>
</evidence>
<dbReference type="CDD" id="cd06971">
    <property type="entry name" value="PgpA"/>
    <property type="match status" value="1"/>
</dbReference>
<keyword evidence="4" id="KW-1185">Reference proteome</keyword>
<dbReference type="OrthoDB" id="9804091at2"/>
<dbReference type="UniPathway" id="UPA00084">
    <property type="reaction ID" value="UER00504"/>
</dbReference>
<dbReference type="EMBL" id="AM180252">
    <property type="protein sequence ID" value="CAJ54618.1"/>
    <property type="molecule type" value="Genomic_DNA"/>
</dbReference>
<gene>
    <name evidence="3" type="primary">pgpA</name>
    <name evidence="3" type="ordered locus">LI0564</name>
</gene>
<dbReference type="eggNOG" id="COG1267">
    <property type="taxonomic scope" value="Bacteria"/>
</dbReference>
<feature type="transmembrane region" description="Helical" evidence="1">
    <location>
        <begin position="21"/>
        <end position="43"/>
    </location>
</feature>
<accession>Q1MQV9</accession>
<dbReference type="Pfam" id="PF04608">
    <property type="entry name" value="PgpA"/>
    <property type="match status" value="1"/>
</dbReference>